<dbReference type="AlphaFoldDB" id="A0AA38XRI6"/>
<feature type="transmembrane region" description="Helical" evidence="9">
    <location>
        <begin position="388"/>
        <end position="408"/>
    </location>
</feature>
<dbReference type="Pfam" id="PF05425">
    <property type="entry name" value="CopD"/>
    <property type="match status" value="1"/>
</dbReference>
<keyword evidence="2" id="KW-1003">Cell membrane</keyword>
<keyword evidence="6 9" id="KW-1133">Transmembrane helix</keyword>
<dbReference type="SUPFAM" id="SSF81296">
    <property type="entry name" value="E set domains"/>
    <property type="match status" value="1"/>
</dbReference>
<evidence type="ECO:0000256" key="2">
    <source>
        <dbReference type="ARBA" id="ARBA00022475"/>
    </source>
</evidence>
<reference evidence="13" key="1">
    <citation type="submission" date="2022-10" db="EMBL/GenBank/DDBJ databases">
        <title>Culturing micro-colonial fungi from biological soil crusts in the Mojave desert and describing Neophaeococcomyces mojavensis, and introducing the new genera and species Taxawa tesnikishii.</title>
        <authorList>
            <person name="Kurbessoian T."/>
            <person name="Stajich J.E."/>
        </authorList>
    </citation>
    <scope>NUCLEOTIDE SEQUENCE</scope>
    <source>
        <strain evidence="13">TK_35</strain>
    </source>
</reference>
<feature type="domain" description="CopC" evidence="11">
    <location>
        <begin position="27"/>
        <end position="117"/>
    </location>
</feature>
<evidence type="ECO:0000259" key="11">
    <source>
        <dbReference type="Pfam" id="PF04234"/>
    </source>
</evidence>
<dbReference type="InterPro" id="IPR014755">
    <property type="entry name" value="Cu-Rt/internalin_Ig-like"/>
</dbReference>
<dbReference type="PANTHER" id="PTHR34820">
    <property type="entry name" value="INNER MEMBRANE PROTEIN YEBZ"/>
    <property type="match status" value="1"/>
</dbReference>
<keyword evidence="3 9" id="KW-0812">Transmembrane</keyword>
<dbReference type="Pfam" id="PF04234">
    <property type="entry name" value="CopC"/>
    <property type="match status" value="1"/>
</dbReference>
<dbReference type="GO" id="GO:0005886">
    <property type="term" value="C:plasma membrane"/>
    <property type="evidence" value="ECO:0007669"/>
    <property type="project" value="UniProtKB-SubCell"/>
</dbReference>
<feature type="signal peptide" evidence="10">
    <location>
        <begin position="1"/>
        <end position="26"/>
    </location>
</feature>
<keyword evidence="4" id="KW-0479">Metal-binding</keyword>
<evidence type="ECO:0000256" key="6">
    <source>
        <dbReference type="ARBA" id="ARBA00022989"/>
    </source>
</evidence>
<dbReference type="InterPro" id="IPR007348">
    <property type="entry name" value="CopC_dom"/>
</dbReference>
<accession>A0AA38XRI6</accession>
<name>A0AA38XRI6_9EURO</name>
<evidence type="ECO:0008006" key="14">
    <source>
        <dbReference type="Google" id="ProtNLM"/>
    </source>
</evidence>
<proteinExistence type="predicted"/>
<dbReference type="GO" id="GO:0042597">
    <property type="term" value="C:periplasmic space"/>
    <property type="evidence" value="ECO:0007669"/>
    <property type="project" value="InterPro"/>
</dbReference>
<feature type="transmembrane region" description="Helical" evidence="9">
    <location>
        <begin position="152"/>
        <end position="171"/>
    </location>
</feature>
<evidence type="ECO:0000256" key="9">
    <source>
        <dbReference type="SAM" id="Phobius"/>
    </source>
</evidence>
<dbReference type="GO" id="GO:0046688">
    <property type="term" value="P:response to copper ion"/>
    <property type="evidence" value="ECO:0007669"/>
    <property type="project" value="InterPro"/>
</dbReference>
<dbReference type="EMBL" id="JAPDRN010000153">
    <property type="protein sequence ID" value="KAJ9617781.1"/>
    <property type="molecule type" value="Genomic_DNA"/>
</dbReference>
<evidence type="ECO:0000256" key="1">
    <source>
        <dbReference type="ARBA" id="ARBA00004651"/>
    </source>
</evidence>
<feature type="transmembrane region" description="Helical" evidence="9">
    <location>
        <begin position="228"/>
        <end position="249"/>
    </location>
</feature>
<evidence type="ECO:0000256" key="3">
    <source>
        <dbReference type="ARBA" id="ARBA00022692"/>
    </source>
</evidence>
<keyword evidence="7" id="KW-0186">Copper</keyword>
<protein>
    <recommendedName>
        <fullName evidence="14">Copper resistance protein</fullName>
    </recommendedName>
</protein>
<feature type="transmembrane region" description="Helical" evidence="9">
    <location>
        <begin position="191"/>
        <end position="216"/>
    </location>
</feature>
<dbReference type="InterPro" id="IPR008457">
    <property type="entry name" value="Cu-R_CopD_dom"/>
</dbReference>
<evidence type="ECO:0000313" key="13">
    <source>
        <dbReference type="EMBL" id="KAJ9617781.1"/>
    </source>
</evidence>
<feature type="transmembrane region" description="Helical" evidence="9">
    <location>
        <begin position="261"/>
        <end position="284"/>
    </location>
</feature>
<evidence type="ECO:0000259" key="12">
    <source>
        <dbReference type="Pfam" id="PF05425"/>
    </source>
</evidence>
<feature type="chain" id="PRO_5041290286" description="Copper resistance protein" evidence="10">
    <location>
        <begin position="27"/>
        <end position="412"/>
    </location>
</feature>
<feature type="transmembrane region" description="Helical" evidence="9">
    <location>
        <begin position="125"/>
        <end position="145"/>
    </location>
</feature>
<dbReference type="PANTHER" id="PTHR34820:SF4">
    <property type="entry name" value="INNER MEMBRANE PROTEIN YEBZ"/>
    <property type="match status" value="1"/>
</dbReference>
<comment type="caution">
    <text evidence="13">The sequence shown here is derived from an EMBL/GenBank/DDBJ whole genome shotgun (WGS) entry which is preliminary data.</text>
</comment>
<dbReference type="InterPro" id="IPR014756">
    <property type="entry name" value="Ig_E-set"/>
</dbReference>
<evidence type="ECO:0000256" key="7">
    <source>
        <dbReference type="ARBA" id="ARBA00023008"/>
    </source>
</evidence>
<feature type="domain" description="Copper resistance protein D" evidence="12">
    <location>
        <begin position="301"/>
        <end position="405"/>
    </location>
</feature>
<dbReference type="GO" id="GO:0005507">
    <property type="term" value="F:copper ion binding"/>
    <property type="evidence" value="ECO:0007669"/>
    <property type="project" value="InterPro"/>
</dbReference>
<keyword evidence="5 10" id="KW-0732">Signal</keyword>
<evidence type="ECO:0000256" key="5">
    <source>
        <dbReference type="ARBA" id="ARBA00022729"/>
    </source>
</evidence>
<dbReference type="InterPro" id="IPR047689">
    <property type="entry name" value="CopD"/>
</dbReference>
<evidence type="ECO:0000256" key="4">
    <source>
        <dbReference type="ARBA" id="ARBA00022723"/>
    </source>
</evidence>
<feature type="transmembrane region" description="Helical" evidence="9">
    <location>
        <begin position="342"/>
        <end position="359"/>
    </location>
</feature>
<sequence length="412" mass="43377">MSHSLFRPASLAVLMLGLAAAPWALAHPSLVRSSPAAGATVAPANQIELQFSERVLPRATRIELRMAHGRLQMAIPTASQQVSADGHTLRAGFATPLSAGEYHLQWRAVGQDSHPITVVDELSPYGLRLALYLLSMLLFGRLLFVRPALPRGIFLLLTAGALALVGVDALARVSSLLGLPAADIDRDTAIWFATGTPVGVATTLRALALLLAFVLLLPTATVRGARRLALLVLAAAALGSLAWNGHAVAGDGLAGDLRLSAGIVHLLAAGTWVGAIAAFLQLALRRQGPGLRHRTHQLWKAAHRFALPGTAIVGLLAMTGTYSYVDLGGSLHTLTGTAHGRWLLFKLGLVAAMLLLAALHRWRLVPALAVAIHAGWQPRPLRSLRRSLACEATLALLVLACVAVLGTLDPLA</sequence>
<dbReference type="Gene3D" id="2.60.40.1220">
    <property type="match status" value="1"/>
</dbReference>
<organism evidence="13">
    <name type="scientific">Knufia peltigerae</name>
    <dbReference type="NCBI Taxonomy" id="1002370"/>
    <lineage>
        <taxon>Eukaryota</taxon>
        <taxon>Fungi</taxon>
        <taxon>Dikarya</taxon>
        <taxon>Ascomycota</taxon>
        <taxon>Pezizomycotina</taxon>
        <taxon>Eurotiomycetes</taxon>
        <taxon>Chaetothyriomycetidae</taxon>
        <taxon>Chaetothyriales</taxon>
        <taxon>Trichomeriaceae</taxon>
        <taxon>Knufia</taxon>
    </lineage>
</organism>
<dbReference type="GO" id="GO:0006825">
    <property type="term" value="P:copper ion transport"/>
    <property type="evidence" value="ECO:0007669"/>
    <property type="project" value="InterPro"/>
</dbReference>
<feature type="transmembrane region" description="Helical" evidence="9">
    <location>
        <begin position="305"/>
        <end position="322"/>
    </location>
</feature>
<evidence type="ECO:0000256" key="8">
    <source>
        <dbReference type="ARBA" id="ARBA00023136"/>
    </source>
</evidence>
<dbReference type="InterPro" id="IPR032694">
    <property type="entry name" value="CopC/D"/>
</dbReference>
<dbReference type="NCBIfam" id="NF033808">
    <property type="entry name" value="copper_CopD"/>
    <property type="match status" value="1"/>
</dbReference>
<comment type="subcellular location">
    <subcellularLocation>
        <location evidence="1">Cell membrane</location>
        <topology evidence="1">Multi-pass membrane protein</topology>
    </subcellularLocation>
</comment>
<gene>
    <name evidence="13" type="ORF">H2204_013448</name>
</gene>
<evidence type="ECO:0000256" key="10">
    <source>
        <dbReference type="SAM" id="SignalP"/>
    </source>
</evidence>
<keyword evidence="8 9" id="KW-0472">Membrane</keyword>